<dbReference type="PIRSF" id="PIRSF006162">
    <property type="entry name" value="PgpA"/>
    <property type="match status" value="1"/>
</dbReference>
<keyword evidence="2" id="KW-1133">Transmembrane helix</keyword>
<evidence type="ECO:0000256" key="1">
    <source>
        <dbReference type="PIRNR" id="PIRNR006162"/>
    </source>
</evidence>
<keyword evidence="1" id="KW-0595">Phospholipid degradation</keyword>
<comment type="function">
    <text evidence="1">Lipid phosphatase which dephosphorylates phosphatidylglycerophosphate (PGP) to phosphatidylglycerol (PG).</text>
</comment>
<dbReference type="AlphaFoldDB" id="A0A286GZU2"/>
<dbReference type="OrthoDB" id="9804091at2"/>
<evidence type="ECO:0000313" key="5">
    <source>
        <dbReference type="Proteomes" id="UP000219621"/>
    </source>
</evidence>
<feature type="transmembrane region" description="Helical" evidence="2">
    <location>
        <begin position="153"/>
        <end position="171"/>
    </location>
</feature>
<evidence type="ECO:0000259" key="3">
    <source>
        <dbReference type="Pfam" id="PF04608"/>
    </source>
</evidence>
<dbReference type="GO" id="GO:0046872">
    <property type="term" value="F:metal ion binding"/>
    <property type="evidence" value="ECO:0007669"/>
    <property type="project" value="UniProtKB-KW"/>
</dbReference>
<keyword evidence="1" id="KW-0443">Lipid metabolism</keyword>
<dbReference type="GO" id="GO:0006655">
    <property type="term" value="P:phosphatidylglycerol biosynthetic process"/>
    <property type="evidence" value="ECO:0007669"/>
    <property type="project" value="UniProtKB-UniPathway"/>
</dbReference>
<reference evidence="4 5" key="1">
    <citation type="submission" date="2017-09" db="EMBL/GenBank/DDBJ databases">
        <authorList>
            <person name="Ehlers B."/>
            <person name="Leendertz F.H."/>
        </authorList>
    </citation>
    <scope>NUCLEOTIDE SEQUENCE [LARGE SCALE GENOMIC DNA]</scope>
    <source>
        <strain evidence="4 5">USBA 140</strain>
    </source>
</reference>
<keyword evidence="1" id="KW-1208">Phospholipid metabolism</keyword>
<keyword evidence="1" id="KW-1003">Cell membrane</keyword>
<gene>
    <name evidence="4" type="ORF">SAMN05421508_11572</name>
</gene>
<feature type="transmembrane region" description="Helical" evidence="2">
    <location>
        <begin position="21"/>
        <end position="40"/>
    </location>
</feature>
<dbReference type="UniPathway" id="UPA00084">
    <property type="reaction ID" value="UER00504"/>
</dbReference>
<keyword evidence="1" id="KW-0442">Lipid degradation</keyword>
<comment type="cofactor">
    <cofactor evidence="1">
        <name>Mg(2+)</name>
        <dbReference type="ChEBI" id="CHEBI:18420"/>
    </cofactor>
</comment>
<keyword evidence="1 2" id="KW-0472">Membrane</keyword>
<dbReference type="GO" id="GO:0008962">
    <property type="term" value="F:phosphatidylglycerophosphatase activity"/>
    <property type="evidence" value="ECO:0007669"/>
    <property type="project" value="UniProtKB-EC"/>
</dbReference>
<keyword evidence="5" id="KW-1185">Reference proteome</keyword>
<dbReference type="InterPro" id="IPR026037">
    <property type="entry name" value="PgpA"/>
</dbReference>
<dbReference type="CDD" id="cd06971">
    <property type="entry name" value="PgpA"/>
    <property type="match status" value="1"/>
</dbReference>
<dbReference type="GO" id="GO:0005886">
    <property type="term" value="C:plasma membrane"/>
    <property type="evidence" value="ECO:0007669"/>
    <property type="project" value="UniProtKB-SubCell"/>
</dbReference>
<dbReference type="Pfam" id="PF04608">
    <property type="entry name" value="PgpA"/>
    <property type="match status" value="1"/>
</dbReference>
<evidence type="ECO:0000256" key="2">
    <source>
        <dbReference type="SAM" id="Phobius"/>
    </source>
</evidence>
<comment type="catalytic activity">
    <reaction evidence="1">
        <text>a 1,2-diacyl-sn-glycero-3-phospho-(1'-sn-glycero-3'-phosphate) + H2O = a 1,2-diacyl-sn-glycero-3-phospho-(1'-sn-glycerol) + phosphate</text>
        <dbReference type="Rhea" id="RHEA:33751"/>
        <dbReference type="ChEBI" id="CHEBI:15377"/>
        <dbReference type="ChEBI" id="CHEBI:43474"/>
        <dbReference type="ChEBI" id="CHEBI:60110"/>
        <dbReference type="ChEBI" id="CHEBI:64716"/>
        <dbReference type="EC" id="3.1.3.27"/>
    </reaction>
</comment>
<dbReference type="EMBL" id="OCNJ01000015">
    <property type="protein sequence ID" value="SOE01045.1"/>
    <property type="molecule type" value="Genomic_DNA"/>
</dbReference>
<evidence type="ECO:0000313" key="4">
    <source>
        <dbReference type="EMBL" id="SOE01045.1"/>
    </source>
</evidence>
<dbReference type="Proteomes" id="UP000219621">
    <property type="component" value="Unassembled WGS sequence"/>
</dbReference>
<comment type="subcellular location">
    <subcellularLocation>
        <location evidence="1">Cell inner membrane</location>
        <topology evidence="1">Multi-pass membrane protein</topology>
    </subcellularLocation>
</comment>
<accession>A0A286GZU2</accession>
<protein>
    <recommendedName>
        <fullName evidence="1">Phosphatidylglycerophosphatase A</fullName>
        <ecNumber evidence="1">3.1.3.27</ecNumber>
    </recommendedName>
    <alternativeName>
        <fullName evidence="1">Phosphatidylglycerolphosphate phosphatase A</fullName>
    </alternativeName>
</protein>
<feature type="transmembrane region" description="Helical" evidence="2">
    <location>
        <begin position="52"/>
        <end position="79"/>
    </location>
</feature>
<dbReference type="InterPro" id="IPR007686">
    <property type="entry name" value="YutG/PgpA"/>
</dbReference>
<organism evidence="4 5">
    <name type="scientific">Caenispirillum bisanense</name>
    <dbReference type="NCBI Taxonomy" id="414052"/>
    <lineage>
        <taxon>Bacteria</taxon>
        <taxon>Pseudomonadati</taxon>
        <taxon>Pseudomonadota</taxon>
        <taxon>Alphaproteobacteria</taxon>
        <taxon>Rhodospirillales</taxon>
        <taxon>Novispirillaceae</taxon>
        <taxon>Caenispirillum</taxon>
    </lineage>
</organism>
<feature type="domain" description="YutG/PgpA" evidence="3">
    <location>
        <begin position="28"/>
        <end position="165"/>
    </location>
</feature>
<dbReference type="SUPFAM" id="SSF101307">
    <property type="entry name" value="YutG-like"/>
    <property type="match status" value="1"/>
</dbReference>
<comment type="pathway">
    <text evidence="1">Phospholipid metabolism; phosphatidylglycerol biosynthesis; phosphatidylglycerol from CDP-diacylglycerol: step 2/2.</text>
</comment>
<feature type="transmembrane region" description="Helical" evidence="2">
    <location>
        <begin position="100"/>
        <end position="127"/>
    </location>
</feature>
<keyword evidence="1 2" id="KW-0812">Transmembrane</keyword>
<proteinExistence type="predicted"/>
<dbReference type="PANTHER" id="PTHR36305:SF1">
    <property type="entry name" value="PHOSPHATIDYLGLYCEROPHOSPHATASE A"/>
    <property type="match status" value="1"/>
</dbReference>
<sequence length="172" mass="18780">MTSKTDPLHTRDPSLAPRLPLPWPLTLIVTWFGVGLSPVAPGTVGSLAALPFAWIIATQGAPWMLLPAAAVVFLIGWWASDAYCRLAGQKDPGRIVIDEVAAQWITLSVAPPEVVPYLVGFVLFRIFDMLKPWPVSWADRRIGGGFGVMIDDVVAAVYSTGLLWLFLTVLWI</sequence>
<keyword evidence="1" id="KW-0378">Hydrolase</keyword>
<dbReference type="PANTHER" id="PTHR36305">
    <property type="entry name" value="PHOSPHATIDYLGLYCEROPHOSPHATASE A"/>
    <property type="match status" value="1"/>
</dbReference>
<keyword evidence="1" id="KW-0997">Cell inner membrane</keyword>
<dbReference type="InterPro" id="IPR036681">
    <property type="entry name" value="PgpA-like_sf"/>
</dbReference>
<keyword evidence="1" id="KW-0460">Magnesium</keyword>
<dbReference type="GO" id="GO:0009395">
    <property type="term" value="P:phospholipid catabolic process"/>
    <property type="evidence" value="ECO:0007669"/>
    <property type="project" value="UniProtKB-KW"/>
</dbReference>
<dbReference type="EC" id="3.1.3.27" evidence="1"/>
<name>A0A286GZU2_9PROT</name>
<keyword evidence="1" id="KW-0479">Metal-binding</keyword>